<reference evidence="4" key="3">
    <citation type="submission" date="2022-01" db="EMBL/GenBank/DDBJ databases">
        <authorList>
            <person name="Rubenstein D.R."/>
        </authorList>
    </citation>
    <scope>NUCLEOTIDE SEQUENCE</scope>
    <source>
        <strain evidence="4">SS15</strain>
        <tissue evidence="4">Liver</tissue>
    </source>
</reference>
<dbReference type="AlphaFoldDB" id="A0A835U231"/>
<dbReference type="Pfam" id="PF13349">
    <property type="entry name" value="DUF4097"/>
    <property type="match status" value="1"/>
</dbReference>
<feature type="compositionally biased region" description="Basic and acidic residues" evidence="1">
    <location>
        <begin position="401"/>
        <end position="419"/>
    </location>
</feature>
<dbReference type="PANTHER" id="PTHR34094">
    <property type="match status" value="1"/>
</dbReference>
<reference evidence="3" key="1">
    <citation type="submission" date="2020-10" db="EMBL/GenBank/DDBJ databases">
        <title>Feather gene expression reveals the developmental basis of iridescence in African starlings.</title>
        <authorList>
            <person name="Rubenstein D.R."/>
        </authorList>
    </citation>
    <scope>NUCLEOTIDE SEQUENCE</scope>
    <source>
        <strain evidence="3">SS15</strain>
        <tissue evidence="3">Liver</tissue>
    </source>
</reference>
<dbReference type="InterPro" id="IPR025164">
    <property type="entry name" value="Toastrack_DUF4097"/>
</dbReference>
<dbReference type="PANTHER" id="PTHR34094:SF1">
    <property type="entry name" value="PROTEIN FAM185A"/>
    <property type="match status" value="1"/>
</dbReference>
<feature type="non-terminal residue" evidence="3">
    <location>
        <position position="1"/>
    </location>
</feature>
<name>A0A835U231_9PASS</name>
<evidence type="ECO:0000313" key="3">
    <source>
        <dbReference type="EMBL" id="KAG0133978.1"/>
    </source>
</evidence>
<dbReference type="EMBL" id="JADDUC010000005">
    <property type="protein sequence ID" value="KAG0133978.1"/>
    <property type="molecule type" value="Genomic_DNA"/>
</dbReference>
<feature type="domain" description="DUF4097" evidence="2">
    <location>
        <begin position="181"/>
        <end position="319"/>
    </location>
</feature>
<evidence type="ECO:0000259" key="2">
    <source>
        <dbReference type="Pfam" id="PF13349"/>
    </source>
</evidence>
<dbReference type="Gene3D" id="2.160.20.120">
    <property type="match status" value="1"/>
</dbReference>
<proteinExistence type="predicted"/>
<comment type="caution">
    <text evidence="3">The sequence shown here is derived from an EMBL/GenBank/DDBJ whole genome shotgun (WGS) entry which is preliminary data.</text>
</comment>
<evidence type="ECO:0000313" key="4">
    <source>
        <dbReference type="EMBL" id="KAI1239462.1"/>
    </source>
</evidence>
<reference evidence="4 5" key="2">
    <citation type="journal article" date="2021" name="J. Hered.">
        <title>Feather Gene Expression Elucidates the Developmental Basis of Plumage Iridescence in African Starlings.</title>
        <authorList>
            <person name="Rubenstein D.R."/>
            <person name="Corvelo A."/>
            <person name="MacManes M.D."/>
            <person name="Maia R."/>
            <person name="Narzisi G."/>
            <person name="Rousaki A."/>
            <person name="Vandenabeele P."/>
            <person name="Shawkey M.D."/>
            <person name="Solomon J."/>
        </authorList>
    </citation>
    <scope>NUCLEOTIDE SEQUENCE [LARGE SCALE GENOMIC DNA]</scope>
    <source>
        <strain evidence="4">SS15</strain>
    </source>
</reference>
<evidence type="ECO:0000313" key="5">
    <source>
        <dbReference type="Proteomes" id="UP000618051"/>
    </source>
</evidence>
<evidence type="ECO:0000256" key="1">
    <source>
        <dbReference type="SAM" id="MobiDB-lite"/>
    </source>
</evidence>
<feature type="region of interest" description="Disordered" evidence="1">
    <location>
        <begin position="21"/>
        <end position="42"/>
    </location>
</feature>
<protein>
    <recommendedName>
        <fullName evidence="2">DUF4097 domain-containing protein</fullName>
    </recommendedName>
</protein>
<dbReference type="OrthoDB" id="5984441at2759"/>
<accession>A0A835U231</accession>
<gene>
    <name evidence="4" type="ORF">IHE44_0012585</name>
    <name evidence="3" type="ORF">IHE44_009869</name>
</gene>
<dbReference type="Proteomes" id="UP000618051">
    <property type="component" value="Unassembled WGS sequence"/>
</dbReference>
<keyword evidence="5" id="KW-1185">Reference proteome</keyword>
<organism evidence="3">
    <name type="scientific">Lamprotornis superbus</name>
    <dbReference type="NCBI Taxonomy" id="245042"/>
    <lineage>
        <taxon>Eukaryota</taxon>
        <taxon>Metazoa</taxon>
        <taxon>Chordata</taxon>
        <taxon>Craniata</taxon>
        <taxon>Vertebrata</taxon>
        <taxon>Euteleostomi</taxon>
        <taxon>Archelosauria</taxon>
        <taxon>Archosauria</taxon>
        <taxon>Dinosauria</taxon>
        <taxon>Saurischia</taxon>
        <taxon>Theropoda</taxon>
        <taxon>Coelurosauria</taxon>
        <taxon>Aves</taxon>
        <taxon>Neognathae</taxon>
        <taxon>Neoaves</taxon>
        <taxon>Telluraves</taxon>
        <taxon>Australaves</taxon>
        <taxon>Passeriformes</taxon>
        <taxon>Sturnidae</taxon>
        <taxon>Lamprotornis</taxon>
    </lineage>
</organism>
<dbReference type="EMBL" id="JADDUC020000005">
    <property type="protein sequence ID" value="KAI1239462.1"/>
    <property type="molecule type" value="Genomic_DNA"/>
</dbReference>
<feature type="region of interest" description="Disordered" evidence="1">
    <location>
        <begin position="396"/>
        <end position="419"/>
    </location>
</feature>
<sequence length="419" mass="45494">MRALPPRWAALAVRAAGGWWAPPVPRRGRSGPGPPPPREWALSVSPRGRLRVSIRPLDPQRCPGADRLLVAVSGGSPGRERDPVRVEHDEALGQVAIVADGVDSKTAVDVRTPVKFDLDIKTSGTGCVKIQKIECDNCKIETEKGTSVLQSIKSHKIDIRTNGGKVIGLGTLYGNTDICATEKGSVNIEKLQGTTINISTEDGLLKTKYLYAESASLSSESGDIMLGSVHGNTNLQTKAGSITVDSSDGSLKASTYHGTIDVYVSQLRKVDLKSQKGSITVKVPASLKAYLELSGRKVDVSSEIKLKETQSASKDDHVTISGHMNQRDETDKWIKADTQNGKVYLKSQSWIQSVKLKNRNKNSSMSTTAHLQRKAFKINKSAMDLADFKEEHFSSWTSGESPREYSPEGKAAIERKCCP</sequence>